<sequence length="30" mass="3557">MFLIQISNLIELSHYRSISQTSRNFVTMKV</sequence>
<protein>
    <submittedName>
        <fullName evidence="1">Uncharacterized protein</fullName>
    </submittedName>
</protein>
<dbReference type="EMBL" id="GBRH01175809">
    <property type="protein sequence ID" value="JAE22087.1"/>
    <property type="molecule type" value="Transcribed_RNA"/>
</dbReference>
<proteinExistence type="predicted"/>
<name>A0A0A9GC62_ARUDO</name>
<dbReference type="AlphaFoldDB" id="A0A0A9GC62"/>
<accession>A0A0A9GC62</accession>
<reference evidence="1" key="1">
    <citation type="submission" date="2014-09" db="EMBL/GenBank/DDBJ databases">
        <authorList>
            <person name="Magalhaes I.L.F."/>
            <person name="Oliveira U."/>
            <person name="Santos F.R."/>
            <person name="Vidigal T.H.D.A."/>
            <person name="Brescovit A.D."/>
            <person name="Santos A.J."/>
        </authorList>
    </citation>
    <scope>NUCLEOTIDE SEQUENCE</scope>
    <source>
        <tissue evidence="1">Shoot tissue taken approximately 20 cm above the soil surface</tissue>
    </source>
</reference>
<organism evidence="1">
    <name type="scientific">Arundo donax</name>
    <name type="common">Giant reed</name>
    <name type="synonym">Donax arundinaceus</name>
    <dbReference type="NCBI Taxonomy" id="35708"/>
    <lineage>
        <taxon>Eukaryota</taxon>
        <taxon>Viridiplantae</taxon>
        <taxon>Streptophyta</taxon>
        <taxon>Embryophyta</taxon>
        <taxon>Tracheophyta</taxon>
        <taxon>Spermatophyta</taxon>
        <taxon>Magnoliopsida</taxon>
        <taxon>Liliopsida</taxon>
        <taxon>Poales</taxon>
        <taxon>Poaceae</taxon>
        <taxon>PACMAD clade</taxon>
        <taxon>Arundinoideae</taxon>
        <taxon>Arundineae</taxon>
        <taxon>Arundo</taxon>
    </lineage>
</organism>
<evidence type="ECO:0000313" key="1">
    <source>
        <dbReference type="EMBL" id="JAE22087.1"/>
    </source>
</evidence>
<reference evidence="1" key="2">
    <citation type="journal article" date="2015" name="Data Brief">
        <title>Shoot transcriptome of the giant reed, Arundo donax.</title>
        <authorList>
            <person name="Barrero R.A."/>
            <person name="Guerrero F.D."/>
            <person name="Moolhuijzen P."/>
            <person name="Goolsby J.A."/>
            <person name="Tidwell J."/>
            <person name="Bellgard S.E."/>
            <person name="Bellgard M.I."/>
        </authorList>
    </citation>
    <scope>NUCLEOTIDE SEQUENCE</scope>
    <source>
        <tissue evidence="1">Shoot tissue taken approximately 20 cm above the soil surface</tissue>
    </source>
</reference>